<reference evidence="2 3" key="1">
    <citation type="journal article" date="2017" name="BMC Genomics">
        <title>Genomic analysis of methanogenic archaea reveals a shift towards energy conservation.</title>
        <authorList>
            <person name="Gilmore S.P."/>
            <person name="Henske J.K."/>
            <person name="Sexton J.A."/>
            <person name="Solomon K.V."/>
            <person name="Seppala S."/>
            <person name="Yoo J.I."/>
            <person name="Huyett L.M."/>
            <person name="Pressman A."/>
            <person name="Cogan J.Z."/>
            <person name="Kivenson V."/>
            <person name="Peng X."/>
            <person name="Tan Y."/>
            <person name="Valentine D.L."/>
            <person name="O'Malley M.A."/>
        </authorList>
    </citation>
    <scope>NUCLEOTIDE SEQUENCE [LARGE SCALE GENOMIC DNA]</scope>
    <source>
        <strain evidence="2 3">M.o.H.</strain>
    </source>
</reference>
<organism evidence="2 3">
    <name type="scientific">Methanobacterium bryantii</name>
    <dbReference type="NCBI Taxonomy" id="2161"/>
    <lineage>
        <taxon>Archaea</taxon>
        <taxon>Methanobacteriati</taxon>
        <taxon>Methanobacteriota</taxon>
        <taxon>Methanomada group</taxon>
        <taxon>Methanobacteria</taxon>
        <taxon>Methanobacteriales</taxon>
        <taxon>Methanobacteriaceae</taxon>
        <taxon>Methanobacterium</taxon>
    </lineage>
</organism>
<dbReference type="Pfam" id="PF08241">
    <property type="entry name" value="Methyltransf_11"/>
    <property type="match status" value="1"/>
</dbReference>
<feature type="domain" description="Methyltransferase type 11" evidence="1">
    <location>
        <begin position="53"/>
        <end position="146"/>
    </location>
</feature>
<name>A0A2A2H5J4_METBR</name>
<dbReference type="Gene3D" id="3.40.50.150">
    <property type="entry name" value="Vaccinia Virus protein VP39"/>
    <property type="match status" value="1"/>
</dbReference>
<accession>A0A2A2H5J4</accession>
<evidence type="ECO:0000313" key="3">
    <source>
        <dbReference type="Proteomes" id="UP000217784"/>
    </source>
</evidence>
<dbReference type="Proteomes" id="UP000217784">
    <property type="component" value="Unassembled WGS sequence"/>
</dbReference>
<dbReference type="CDD" id="cd02440">
    <property type="entry name" value="AdoMet_MTases"/>
    <property type="match status" value="1"/>
</dbReference>
<dbReference type="GO" id="GO:0008757">
    <property type="term" value="F:S-adenosylmethionine-dependent methyltransferase activity"/>
    <property type="evidence" value="ECO:0007669"/>
    <property type="project" value="InterPro"/>
</dbReference>
<keyword evidence="3" id="KW-1185">Reference proteome</keyword>
<dbReference type="SUPFAM" id="SSF53335">
    <property type="entry name" value="S-adenosyl-L-methionine-dependent methyltransferases"/>
    <property type="match status" value="1"/>
</dbReference>
<dbReference type="InterPro" id="IPR029063">
    <property type="entry name" value="SAM-dependent_MTases_sf"/>
</dbReference>
<dbReference type="InterPro" id="IPR013216">
    <property type="entry name" value="Methyltransf_11"/>
</dbReference>
<gene>
    <name evidence="2" type="ORF">ASJ80_06865</name>
</gene>
<protein>
    <recommendedName>
        <fullName evidence="1">Methyltransferase type 11 domain-containing protein</fullName>
    </recommendedName>
</protein>
<dbReference type="PANTHER" id="PTHR43861:SF1">
    <property type="entry name" value="TRANS-ACONITATE 2-METHYLTRANSFERASE"/>
    <property type="match status" value="1"/>
</dbReference>
<comment type="caution">
    <text evidence="2">The sequence shown here is derived from an EMBL/GenBank/DDBJ whole genome shotgun (WGS) entry which is preliminary data.</text>
</comment>
<evidence type="ECO:0000259" key="1">
    <source>
        <dbReference type="Pfam" id="PF08241"/>
    </source>
</evidence>
<proteinExistence type="predicted"/>
<dbReference type="OrthoDB" id="1018at2157"/>
<sequence length="209" mass="23658">MLKNKADNYKEKSKKSFNQQAENYDAGYYGKHANALYNTVLQKLNQFSFNKLLDVGCGTGNLLSLISSKYEVQIVGIDLSPEMLNIARNKLDETADLRLCDSESLPFNDNSFDMVICTDSFHHYPNPANVLAEVKRVLKAGGNFIIADPWLATPFRQFANIFMPFNKDGDIKIYGESEIRKLLENAGFNTVEWEQLNKRAFIATAHTTN</sequence>
<dbReference type="PANTHER" id="PTHR43861">
    <property type="entry name" value="TRANS-ACONITATE 2-METHYLTRANSFERASE-RELATED"/>
    <property type="match status" value="1"/>
</dbReference>
<dbReference type="EMBL" id="LMVM01000023">
    <property type="protein sequence ID" value="PAV04543.1"/>
    <property type="molecule type" value="Genomic_DNA"/>
</dbReference>
<dbReference type="AlphaFoldDB" id="A0A2A2H5J4"/>
<evidence type="ECO:0000313" key="2">
    <source>
        <dbReference type="EMBL" id="PAV04543.1"/>
    </source>
</evidence>
<dbReference type="RefSeq" id="WP_069582831.1">
    <property type="nucleotide sequence ID" value="NZ_LMVM01000023.1"/>
</dbReference>